<evidence type="ECO:0000256" key="4">
    <source>
        <dbReference type="ARBA" id="ARBA00022692"/>
    </source>
</evidence>
<dbReference type="GO" id="GO:0016020">
    <property type="term" value="C:membrane"/>
    <property type="evidence" value="ECO:0007669"/>
    <property type="project" value="UniProtKB-SubCell"/>
</dbReference>
<feature type="transmembrane region" description="Helical" evidence="12">
    <location>
        <begin position="300"/>
        <end position="319"/>
    </location>
</feature>
<keyword evidence="3" id="KW-0813">Transport</keyword>
<feature type="transmembrane region" description="Helical" evidence="12">
    <location>
        <begin position="387"/>
        <end position="409"/>
    </location>
</feature>
<feature type="transmembrane region" description="Helical" evidence="12">
    <location>
        <begin position="124"/>
        <end position="148"/>
    </location>
</feature>
<dbReference type="FunFam" id="1.20.1250.20:FF:000144">
    <property type="entry name" value="Picot, isoform B"/>
    <property type="match status" value="1"/>
</dbReference>
<feature type="transmembrane region" description="Helical" evidence="12">
    <location>
        <begin position="26"/>
        <end position="48"/>
    </location>
</feature>
<name>A0A8D8M2L5_9HEMI</name>
<dbReference type="EMBL" id="HBUF01049214">
    <property type="protein sequence ID" value="CAG6621080.1"/>
    <property type="molecule type" value="Transcribed_RNA"/>
</dbReference>
<comment type="similarity">
    <text evidence="2">Belongs to the major facilitator superfamily. Sodium/anion cotransporter family.</text>
</comment>
<dbReference type="InterPro" id="IPR011701">
    <property type="entry name" value="MFS"/>
</dbReference>
<evidence type="ECO:0000256" key="5">
    <source>
        <dbReference type="ARBA" id="ARBA00022847"/>
    </source>
</evidence>
<accession>A0A8D8M2L5</accession>
<evidence type="ECO:0000256" key="11">
    <source>
        <dbReference type="ARBA" id="ARBA00068450"/>
    </source>
</evidence>
<dbReference type="FunFam" id="1.20.1250.20:FF:000003">
    <property type="entry name" value="Solute carrier family 17 member 3"/>
    <property type="match status" value="1"/>
</dbReference>
<dbReference type="CDD" id="cd17318">
    <property type="entry name" value="MFS_SLC17"/>
    <property type="match status" value="1"/>
</dbReference>
<sequence length="477" mass="52172">MATESNYMDTAIPPDKRYGVRHTQTLMMFLCLLMAYALRVNLSVGIVAMTDKKNANSDFVELPWDQTLRGTILSSFFWGYIVTQIPAGMMSEKWGAKWLLAGSMGFCGLCTLLTPLAAIQGGPVVMIITRVAQGLAQGFIFPSINAFMSKWAPPPERARLFSFAFSGCQFGNLITLPAAGLLAHSPLGWPSIFYVSGAAALLWTVAWCYIGANSPARHKFISLEERIYIETSLVHSSTASSSMKIPWKAILTSMPVWAVVISHFCENWGYWTLLTSMPSYINSVLGFDIKSNGFLSAAPYLAQWILIILFSWFADFILARQFLSPNLARKMWNTIGLWGAGAALFALSYVGHSLVGAMLCLVIAVGINGAIYPGFMSNHLDLSPNFAGTLMGVTNGVANIASILGPLVVGQVVTVSDSVTQWQLIFMIAAGVFFFGNLIFLIFGTSEVQPWNDSDYDGSKKKSCISVAQEIDLYDDF</sequence>
<evidence type="ECO:0000256" key="1">
    <source>
        <dbReference type="ARBA" id="ARBA00004141"/>
    </source>
</evidence>
<dbReference type="GO" id="GO:0015293">
    <property type="term" value="F:symporter activity"/>
    <property type="evidence" value="ECO:0007669"/>
    <property type="project" value="UniProtKB-KW"/>
</dbReference>
<evidence type="ECO:0000256" key="9">
    <source>
        <dbReference type="ARBA" id="ARBA00023201"/>
    </source>
</evidence>
<feature type="domain" description="Major facilitator superfamily (MFS) profile" evidence="13">
    <location>
        <begin position="23"/>
        <end position="448"/>
    </location>
</feature>
<comment type="subcellular location">
    <subcellularLocation>
        <location evidence="1">Membrane</location>
        <topology evidence="1">Multi-pass membrane protein</topology>
    </subcellularLocation>
</comment>
<evidence type="ECO:0000256" key="3">
    <source>
        <dbReference type="ARBA" id="ARBA00022448"/>
    </source>
</evidence>
<dbReference type="SUPFAM" id="SSF103473">
    <property type="entry name" value="MFS general substrate transporter"/>
    <property type="match status" value="1"/>
</dbReference>
<protein>
    <recommendedName>
        <fullName evidence="11">Putative inorganic phosphate cotransporter</fullName>
    </recommendedName>
</protein>
<dbReference type="InterPro" id="IPR050382">
    <property type="entry name" value="MFS_Na/Anion_cotransporter"/>
</dbReference>
<dbReference type="InterPro" id="IPR020846">
    <property type="entry name" value="MFS_dom"/>
</dbReference>
<feature type="transmembrane region" description="Helical" evidence="12">
    <location>
        <begin position="421"/>
        <end position="443"/>
    </location>
</feature>
<feature type="transmembrane region" description="Helical" evidence="12">
    <location>
        <begin position="68"/>
        <end position="86"/>
    </location>
</feature>
<feature type="transmembrane region" description="Helical" evidence="12">
    <location>
        <begin position="160"/>
        <end position="180"/>
    </location>
</feature>
<dbReference type="PANTHER" id="PTHR11662:SF280">
    <property type="entry name" value="FI21844P1-RELATED"/>
    <property type="match status" value="1"/>
</dbReference>
<evidence type="ECO:0000256" key="12">
    <source>
        <dbReference type="SAM" id="Phobius"/>
    </source>
</evidence>
<keyword evidence="4 12" id="KW-0812">Transmembrane</keyword>
<evidence type="ECO:0000256" key="7">
    <source>
        <dbReference type="ARBA" id="ARBA00023053"/>
    </source>
</evidence>
<evidence type="ECO:0000256" key="10">
    <source>
        <dbReference type="ARBA" id="ARBA00054632"/>
    </source>
</evidence>
<dbReference type="GO" id="GO:0006820">
    <property type="term" value="P:monoatomic anion transport"/>
    <property type="evidence" value="ECO:0007669"/>
    <property type="project" value="TreeGrafter"/>
</dbReference>
<dbReference type="Pfam" id="PF07690">
    <property type="entry name" value="MFS_1"/>
    <property type="match status" value="1"/>
</dbReference>
<keyword evidence="5" id="KW-0769">Symport</keyword>
<dbReference type="InterPro" id="IPR036259">
    <property type="entry name" value="MFS_trans_sf"/>
</dbReference>
<evidence type="ECO:0000259" key="13">
    <source>
        <dbReference type="PROSITE" id="PS50850"/>
    </source>
</evidence>
<reference evidence="14" key="1">
    <citation type="submission" date="2021-05" db="EMBL/GenBank/DDBJ databases">
        <authorList>
            <person name="Alioto T."/>
            <person name="Alioto T."/>
            <person name="Gomez Garrido J."/>
        </authorList>
    </citation>
    <scope>NUCLEOTIDE SEQUENCE</scope>
</reference>
<dbReference type="PANTHER" id="PTHR11662">
    <property type="entry name" value="SOLUTE CARRIER FAMILY 17"/>
    <property type="match status" value="1"/>
</dbReference>
<keyword evidence="8 12" id="KW-0472">Membrane</keyword>
<keyword evidence="9" id="KW-0406">Ion transport</keyword>
<feature type="transmembrane region" description="Helical" evidence="12">
    <location>
        <begin position="331"/>
        <end position="350"/>
    </location>
</feature>
<feature type="transmembrane region" description="Helical" evidence="12">
    <location>
        <begin position="192"/>
        <end position="212"/>
    </location>
</feature>
<evidence type="ECO:0000313" key="14">
    <source>
        <dbReference type="EMBL" id="CAG6621080.1"/>
    </source>
</evidence>
<feature type="transmembrane region" description="Helical" evidence="12">
    <location>
        <begin position="98"/>
        <end position="118"/>
    </location>
</feature>
<keyword evidence="7" id="KW-0915">Sodium</keyword>
<proteinExistence type="inferred from homology"/>
<evidence type="ECO:0000256" key="2">
    <source>
        <dbReference type="ARBA" id="ARBA00008586"/>
    </source>
</evidence>
<organism evidence="14">
    <name type="scientific">Cacopsylla melanoneura</name>
    <dbReference type="NCBI Taxonomy" id="428564"/>
    <lineage>
        <taxon>Eukaryota</taxon>
        <taxon>Metazoa</taxon>
        <taxon>Ecdysozoa</taxon>
        <taxon>Arthropoda</taxon>
        <taxon>Hexapoda</taxon>
        <taxon>Insecta</taxon>
        <taxon>Pterygota</taxon>
        <taxon>Neoptera</taxon>
        <taxon>Paraneoptera</taxon>
        <taxon>Hemiptera</taxon>
        <taxon>Sternorrhyncha</taxon>
        <taxon>Psylloidea</taxon>
        <taxon>Psyllidae</taxon>
        <taxon>Psyllinae</taxon>
        <taxon>Cacopsylla</taxon>
    </lineage>
</organism>
<dbReference type="GO" id="GO:0006814">
    <property type="term" value="P:sodium ion transport"/>
    <property type="evidence" value="ECO:0007669"/>
    <property type="project" value="UniProtKB-KW"/>
</dbReference>
<evidence type="ECO:0000256" key="6">
    <source>
        <dbReference type="ARBA" id="ARBA00022989"/>
    </source>
</evidence>
<dbReference type="PROSITE" id="PS50850">
    <property type="entry name" value="MFS"/>
    <property type="match status" value="1"/>
</dbReference>
<keyword evidence="6 12" id="KW-1133">Transmembrane helix</keyword>
<dbReference type="EMBL" id="HBUF01049213">
    <property type="protein sequence ID" value="CAG6621078.1"/>
    <property type="molecule type" value="Transcribed_RNA"/>
</dbReference>
<keyword evidence="9" id="KW-0739">Sodium transport</keyword>
<dbReference type="AlphaFoldDB" id="A0A8D8M2L5"/>
<dbReference type="Gene3D" id="1.20.1250.20">
    <property type="entry name" value="MFS general substrate transporter like domains"/>
    <property type="match status" value="2"/>
</dbReference>
<comment type="function">
    <text evidence="10">May be an inorganic phosphate cotransporter.</text>
</comment>
<feature type="transmembrane region" description="Helical" evidence="12">
    <location>
        <begin position="356"/>
        <end position="375"/>
    </location>
</feature>
<evidence type="ECO:0000256" key="8">
    <source>
        <dbReference type="ARBA" id="ARBA00023136"/>
    </source>
</evidence>